<comment type="caution">
    <text evidence="9">The sequence shown here is derived from an EMBL/GenBank/DDBJ whole genome shotgun (WGS) entry which is preliminary data.</text>
</comment>
<feature type="chain" id="PRO_5047011319" description="L-type lectin-like domain-containing protein" evidence="7">
    <location>
        <begin position="25"/>
        <end position="304"/>
    </location>
</feature>
<keyword evidence="3 7" id="KW-0732">Signal</keyword>
<dbReference type="SUPFAM" id="SSF49899">
    <property type="entry name" value="Concanavalin A-like lectins/glucanases"/>
    <property type="match status" value="1"/>
</dbReference>
<keyword evidence="2 6" id="KW-0812">Transmembrane</keyword>
<proteinExistence type="predicted"/>
<dbReference type="Gene3D" id="2.60.120.200">
    <property type="match status" value="1"/>
</dbReference>
<keyword evidence="10" id="KW-1185">Reference proteome</keyword>
<feature type="domain" description="L-type lectin-like" evidence="8">
    <location>
        <begin position="30"/>
        <end position="253"/>
    </location>
</feature>
<dbReference type="PANTHER" id="PTHR12223">
    <property type="entry name" value="VESICULAR MANNOSE-BINDING LECTIN"/>
    <property type="match status" value="1"/>
</dbReference>
<gene>
    <name evidence="9" type="ORF">K7432_003768</name>
</gene>
<evidence type="ECO:0000313" key="10">
    <source>
        <dbReference type="Proteomes" id="UP001479436"/>
    </source>
</evidence>
<dbReference type="InterPro" id="IPR005052">
    <property type="entry name" value="Lectin_leg"/>
</dbReference>
<dbReference type="EMBL" id="JASJQH010006994">
    <property type="protein sequence ID" value="KAK9721024.1"/>
    <property type="molecule type" value="Genomic_DNA"/>
</dbReference>
<evidence type="ECO:0000313" key="9">
    <source>
        <dbReference type="EMBL" id="KAK9721024.1"/>
    </source>
</evidence>
<feature type="transmembrane region" description="Helical" evidence="6">
    <location>
        <begin position="276"/>
        <end position="294"/>
    </location>
</feature>
<evidence type="ECO:0000256" key="6">
    <source>
        <dbReference type="SAM" id="Phobius"/>
    </source>
</evidence>
<evidence type="ECO:0000256" key="2">
    <source>
        <dbReference type="ARBA" id="ARBA00022692"/>
    </source>
</evidence>
<dbReference type="PANTHER" id="PTHR12223:SF45">
    <property type="entry name" value="RE50040P"/>
    <property type="match status" value="1"/>
</dbReference>
<dbReference type="PROSITE" id="PS51328">
    <property type="entry name" value="L_LECTIN_LIKE"/>
    <property type="match status" value="1"/>
</dbReference>
<evidence type="ECO:0000259" key="8">
    <source>
        <dbReference type="PROSITE" id="PS51328"/>
    </source>
</evidence>
<name>A0ABR2W641_9FUNG</name>
<feature type="signal peptide" evidence="7">
    <location>
        <begin position="1"/>
        <end position="24"/>
    </location>
</feature>
<organism evidence="9 10">
    <name type="scientific">Basidiobolus ranarum</name>
    <dbReference type="NCBI Taxonomy" id="34480"/>
    <lineage>
        <taxon>Eukaryota</taxon>
        <taxon>Fungi</taxon>
        <taxon>Fungi incertae sedis</taxon>
        <taxon>Zoopagomycota</taxon>
        <taxon>Entomophthoromycotina</taxon>
        <taxon>Basidiobolomycetes</taxon>
        <taxon>Basidiobolales</taxon>
        <taxon>Basidiobolaceae</taxon>
        <taxon>Basidiobolus</taxon>
    </lineage>
</organism>
<dbReference type="InterPro" id="IPR051136">
    <property type="entry name" value="Intracellular_Lectin-GPT"/>
</dbReference>
<dbReference type="Proteomes" id="UP001479436">
    <property type="component" value="Unassembled WGS sequence"/>
</dbReference>
<comment type="subcellular location">
    <subcellularLocation>
        <location evidence="1">Membrane</location>
        <topology evidence="1">Single-pass type I membrane protein</topology>
    </subcellularLocation>
</comment>
<reference evidence="9 10" key="1">
    <citation type="submission" date="2023-04" db="EMBL/GenBank/DDBJ databases">
        <title>Genome of Basidiobolus ranarum AG-B5.</title>
        <authorList>
            <person name="Stajich J.E."/>
            <person name="Carter-House D."/>
            <person name="Gryganskyi A."/>
        </authorList>
    </citation>
    <scope>NUCLEOTIDE SEQUENCE [LARGE SCALE GENOMIC DNA]</scope>
    <source>
        <strain evidence="9 10">AG-B5</strain>
    </source>
</reference>
<keyword evidence="5 6" id="KW-0472">Membrane</keyword>
<sequence length="304" mass="34028">MYRKGLFTCVFTLASSLLLSSTFAAEDAERIYRPALSMHMPYIDEEMRSNNFEFGGDTVINTYKGIQLTADLPSRAGWLWSKQSLPTNSWEVEFEFKVEGQGTNIFGDGFAFWATTNDPQLGPVFGSIDHFEGLGVFFDTYANDKHPHSFPYVSAMIGDGKKSYDVGKDGEPTKLGGCEADFRGKEFPTKAIVSYSKGQYLQVKLHVESEGTWTECFTIDQAILPSIVYLGFSAHTGEISDSHEIISVSTHSLKQKKYKPVTPKAVRHDSSESLGFIWKLFAILTVGGLIYYVYQKNQGNSKRF</sequence>
<dbReference type="Pfam" id="PF03388">
    <property type="entry name" value="Lectin_leg-like"/>
    <property type="match status" value="1"/>
</dbReference>
<dbReference type="InterPro" id="IPR013320">
    <property type="entry name" value="ConA-like_dom_sf"/>
</dbReference>
<evidence type="ECO:0000256" key="1">
    <source>
        <dbReference type="ARBA" id="ARBA00004479"/>
    </source>
</evidence>
<keyword evidence="4 6" id="KW-1133">Transmembrane helix</keyword>
<accession>A0ABR2W641</accession>
<evidence type="ECO:0000256" key="5">
    <source>
        <dbReference type="ARBA" id="ARBA00023136"/>
    </source>
</evidence>
<evidence type="ECO:0000256" key="4">
    <source>
        <dbReference type="ARBA" id="ARBA00022989"/>
    </source>
</evidence>
<evidence type="ECO:0000256" key="7">
    <source>
        <dbReference type="SAM" id="SignalP"/>
    </source>
</evidence>
<evidence type="ECO:0000256" key="3">
    <source>
        <dbReference type="ARBA" id="ARBA00022729"/>
    </source>
</evidence>
<protein>
    <recommendedName>
        <fullName evidence="8">L-type lectin-like domain-containing protein</fullName>
    </recommendedName>
</protein>